<organism evidence="1 2">
    <name type="scientific">Choristoneura fumiferana</name>
    <name type="common">Spruce budworm moth</name>
    <name type="synonym">Archips fumiferana</name>
    <dbReference type="NCBI Taxonomy" id="7141"/>
    <lineage>
        <taxon>Eukaryota</taxon>
        <taxon>Metazoa</taxon>
        <taxon>Ecdysozoa</taxon>
        <taxon>Arthropoda</taxon>
        <taxon>Hexapoda</taxon>
        <taxon>Insecta</taxon>
        <taxon>Pterygota</taxon>
        <taxon>Neoptera</taxon>
        <taxon>Endopterygota</taxon>
        <taxon>Lepidoptera</taxon>
        <taxon>Glossata</taxon>
        <taxon>Ditrysia</taxon>
        <taxon>Tortricoidea</taxon>
        <taxon>Tortricidae</taxon>
        <taxon>Tortricinae</taxon>
        <taxon>Choristoneura</taxon>
    </lineage>
</organism>
<name>A0ACC0KTT7_CHOFU</name>
<dbReference type="EMBL" id="CM046123">
    <property type="protein sequence ID" value="KAI8439486.1"/>
    <property type="molecule type" value="Genomic_DNA"/>
</dbReference>
<reference evidence="1 2" key="1">
    <citation type="journal article" date="2022" name="Genome Biol. Evol.">
        <title>The Spruce Budworm Genome: Reconstructing the Evolutionary History of Antifreeze Proteins.</title>
        <authorList>
            <person name="Beliveau C."/>
            <person name="Gagne P."/>
            <person name="Picq S."/>
            <person name="Vernygora O."/>
            <person name="Keeling C.I."/>
            <person name="Pinkney K."/>
            <person name="Doucet D."/>
            <person name="Wen F."/>
            <person name="Johnston J.S."/>
            <person name="Maaroufi H."/>
            <person name="Boyle B."/>
            <person name="Laroche J."/>
            <person name="Dewar K."/>
            <person name="Juretic N."/>
            <person name="Blackburn G."/>
            <person name="Nisole A."/>
            <person name="Brunet B."/>
            <person name="Brandao M."/>
            <person name="Lumley L."/>
            <person name="Duan J."/>
            <person name="Quan G."/>
            <person name="Lucarotti C.J."/>
            <person name="Roe A.D."/>
            <person name="Sperling F.A.H."/>
            <person name="Levesque R.C."/>
            <person name="Cusson M."/>
        </authorList>
    </citation>
    <scope>NUCLEOTIDE SEQUENCE [LARGE SCALE GENOMIC DNA]</scope>
    <source>
        <strain evidence="1">Glfc:IPQL:Cfum</strain>
    </source>
</reference>
<evidence type="ECO:0000313" key="2">
    <source>
        <dbReference type="Proteomes" id="UP001064048"/>
    </source>
</evidence>
<dbReference type="Proteomes" id="UP001064048">
    <property type="component" value="Chromosome 23"/>
</dbReference>
<accession>A0ACC0KTT7</accession>
<comment type="caution">
    <text evidence="1">The sequence shown here is derived from an EMBL/GenBank/DDBJ whole genome shotgun (WGS) entry which is preliminary data.</text>
</comment>
<evidence type="ECO:0000313" key="1">
    <source>
        <dbReference type="EMBL" id="KAI8439486.1"/>
    </source>
</evidence>
<keyword evidence="2" id="KW-1185">Reference proteome</keyword>
<sequence length="228" mass="25843">MVAGLVTVWASRPLSSNPVFFYLCGVLLGVSASFMLLVYYVSKLLPRQLWENVRSIVLSYQTYVFWYTLATGFVSFVVCYRVGPPTDRRSRNLVISSYQEASAAAVLLALLVKYFPQSVLNAVQGYWRRRFPPRPRLLTSEEYYEEGARETKHALENLRKYCSSPDCAQFASFVEGESHLSDEEVLGYEAYAFSTEPRRKPAANSTAIASQLDFSDDDDDDDITDDEV</sequence>
<protein>
    <submittedName>
        <fullName evidence="1">Uncharacterized protein</fullName>
    </submittedName>
</protein>
<proteinExistence type="predicted"/>
<gene>
    <name evidence="1" type="ORF">MSG28_013257</name>
</gene>